<gene>
    <name evidence="2" type="ORF">STABA_v1c09390</name>
</gene>
<keyword evidence="1" id="KW-0812">Transmembrane</keyword>
<dbReference type="EMBL" id="CP046276">
    <property type="protein sequence ID" value="QGS52292.1"/>
    <property type="molecule type" value="Genomic_DNA"/>
</dbReference>
<evidence type="ECO:0008006" key="4">
    <source>
        <dbReference type="Google" id="ProtNLM"/>
    </source>
</evidence>
<sequence>MKKNKDKKNTNKFGVFNGNVINSETFVLENEFKVEEYHDESLTITEVKTKTLKEDEELIIKENLIKKRKKINSTVYKVIAYVIILLVIVAIIVYLIVR</sequence>
<accession>A0A6I6CDU3</accession>
<name>A0A6I6CDU3_9MOLU</name>
<evidence type="ECO:0000313" key="3">
    <source>
        <dbReference type="Proteomes" id="UP000424468"/>
    </source>
</evidence>
<dbReference type="Proteomes" id="UP000424468">
    <property type="component" value="Chromosome"/>
</dbReference>
<evidence type="ECO:0000313" key="2">
    <source>
        <dbReference type="EMBL" id="QGS52292.1"/>
    </source>
</evidence>
<dbReference type="AlphaFoldDB" id="A0A6I6CDU3"/>
<keyword evidence="1" id="KW-1133">Transmembrane helix</keyword>
<dbReference type="RefSeq" id="WP_156007113.1">
    <property type="nucleotide sequence ID" value="NZ_CP046276.1"/>
</dbReference>
<keyword evidence="3" id="KW-1185">Reference proteome</keyword>
<organism evidence="2 3">
    <name type="scientific">Spiroplasma tabanidicola</name>
    <dbReference type="NCBI Taxonomy" id="324079"/>
    <lineage>
        <taxon>Bacteria</taxon>
        <taxon>Bacillati</taxon>
        <taxon>Mycoplasmatota</taxon>
        <taxon>Mollicutes</taxon>
        <taxon>Entomoplasmatales</taxon>
        <taxon>Spiroplasmataceae</taxon>
        <taxon>Spiroplasma</taxon>
    </lineage>
</organism>
<dbReference type="KEGG" id="stab:STABA_v1c09390"/>
<feature type="transmembrane region" description="Helical" evidence="1">
    <location>
        <begin position="75"/>
        <end position="97"/>
    </location>
</feature>
<reference evidence="2 3" key="1">
    <citation type="submission" date="2019-11" db="EMBL/GenBank/DDBJ databases">
        <title>Complete genome sequence of Spiroplasma tabanidicola TAUS-1 (DSM 22603).</title>
        <authorList>
            <person name="Huang C.-T."/>
            <person name="Lin Y.-C."/>
            <person name="Kuo C.-H."/>
        </authorList>
    </citation>
    <scope>NUCLEOTIDE SEQUENCE [LARGE SCALE GENOMIC DNA]</scope>
    <source>
        <strain evidence="2 3">TAUS-1</strain>
    </source>
</reference>
<proteinExistence type="predicted"/>
<keyword evidence="1" id="KW-0472">Membrane</keyword>
<evidence type="ECO:0000256" key="1">
    <source>
        <dbReference type="SAM" id="Phobius"/>
    </source>
</evidence>
<dbReference type="OrthoDB" id="390366at2"/>
<protein>
    <recommendedName>
        <fullName evidence="4">Transmembrane protein</fullName>
    </recommendedName>
</protein>